<keyword evidence="5 7" id="KW-0687">Ribonucleoprotein</keyword>
<keyword evidence="2 7" id="KW-0699">rRNA-binding</keyword>
<dbReference type="CDD" id="cd00336">
    <property type="entry name" value="Ribosomal_L22"/>
    <property type="match status" value="1"/>
</dbReference>
<protein>
    <recommendedName>
        <fullName evidence="6 7">Large ribosomal subunit protein uL22</fullName>
    </recommendedName>
</protein>
<comment type="subunit">
    <text evidence="7 9">Part of the 50S ribosomal subunit.</text>
</comment>
<organism evidence="12 13">
    <name type="scientific">Candidatus Wildermuthbacteria bacterium RIFCSPHIGHO2_01_FULL_48_27b</name>
    <dbReference type="NCBI Taxonomy" id="1802447"/>
    <lineage>
        <taxon>Bacteria</taxon>
        <taxon>Candidatus Wildermuthiibacteriota</taxon>
    </lineage>
</organism>
<feature type="region of interest" description="Disordered" evidence="11">
    <location>
        <begin position="115"/>
        <end position="144"/>
    </location>
</feature>
<dbReference type="InterPro" id="IPR005727">
    <property type="entry name" value="Ribosomal_uL22_bac/chlpt-type"/>
</dbReference>
<evidence type="ECO:0000256" key="9">
    <source>
        <dbReference type="RuleBase" id="RU004006"/>
    </source>
</evidence>
<evidence type="ECO:0000313" key="12">
    <source>
        <dbReference type="EMBL" id="OHA64688.1"/>
    </source>
</evidence>
<dbReference type="Gene3D" id="3.90.470.10">
    <property type="entry name" value="Ribosomal protein L22/L17"/>
    <property type="match status" value="1"/>
</dbReference>
<evidence type="ECO:0000256" key="3">
    <source>
        <dbReference type="ARBA" id="ARBA00022884"/>
    </source>
</evidence>
<dbReference type="GO" id="GO:0003735">
    <property type="term" value="F:structural constituent of ribosome"/>
    <property type="evidence" value="ECO:0007669"/>
    <property type="project" value="InterPro"/>
</dbReference>
<proteinExistence type="inferred from homology"/>
<evidence type="ECO:0000256" key="2">
    <source>
        <dbReference type="ARBA" id="ARBA00022730"/>
    </source>
</evidence>
<name>A0A1G2QWC5_9BACT</name>
<dbReference type="PANTHER" id="PTHR13501:SF8">
    <property type="entry name" value="LARGE RIBOSOMAL SUBUNIT PROTEIN UL22M"/>
    <property type="match status" value="1"/>
</dbReference>
<dbReference type="HAMAP" id="MF_01331_B">
    <property type="entry name" value="Ribosomal_uL22_B"/>
    <property type="match status" value="1"/>
</dbReference>
<dbReference type="GO" id="GO:0006412">
    <property type="term" value="P:translation"/>
    <property type="evidence" value="ECO:0007669"/>
    <property type="project" value="UniProtKB-UniRule"/>
</dbReference>
<dbReference type="NCBIfam" id="TIGR01044">
    <property type="entry name" value="rplV_bact"/>
    <property type="match status" value="1"/>
</dbReference>
<reference evidence="12 13" key="1">
    <citation type="journal article" date="2016" name="Nat. Commun.">
        <title>Thousands of microbial genomes shed light on interconnected biogeochemical processes in an aquifer system.</title>
        <authorList>
            <person name="Anantharaman K."/>
            <person name="Brown C.T."/>
            <person name="Hug L.A."/>
            <person name="Sharon I."/>
            <person name="Castelle C.J."/>
            <person name="Probst A.J."/>
            <person name="Thomas B.C."/>
            <person name="Singh A."/>
            <person name="Wilkins M.J."/>
            <person name="Karaoz U."/>
            <person name="Brodie E.L."/>
            <person name="Williams K.H."/>
            <person name="Hubbard S.S."/>
            <person name="Banfield J.F."/>
        </authorList>
    </citation>
    <scope>NUCLEOTIDE SEQUENCE [LARGE SCALE GENOMIC DNA]</scope>
</reference>
<dbReference type="InterPro" id="IPR036394">
    <property type="entry name" value="Ribosomal_uL22_sf"/>
</dbReference>
<evidence type="ECO:0000256" key="4">
    <source>
        <dbReference type="ARBA" id="ARBA00022980"/>
    </source>
</evidence>
<evidence type="ECO:0000256" key="8">
    <source>
        <dbReference type="RuleBase" id="RU004005"/>
    </source>
</evidence>
<comment type="caution">
    <text evidence="12">The sequence shown here is derived from an EMBL/GenBank/DDBJ whole genome shotgun (WGS) entry which is preliminary data.</text>
</comment>
<evidence type="ECO:0000256" key="7">
    <source>
        <dbReference type="HAMAP-Rule" id="MF_01331"/>
    </source>
</evidence>
<gene>
    <name evidence="7" type="primary">rplV</name>
    <name evidence="12" type="ORF">A2843_00185</name>
</gene>
<dbReference type="InterPro" id="IPR001063">
    <property type="entry name" value="Ribosomal_uL22"/>
</dbReference>
<evidence type="ECO:0000256" key="11">
    <source>
        <dbReference type="SAM" id="MobiDB-lite"/>
    </source>
</evidence>
<dbReference type="GO" id="GO:0022625">
    <property type="term" value="C:cytosolic large ribosomal subunit"/>
    <property type="evidence" value="ECO:0007669"/>
    <property type="project" value="TreeGrafter"/>
</dbReference>
<dbReference type="InterPro" id="IPR018260">
    <property type="entry name" value="Ribosomal_uL22_CS"/>
</dbReference>
<dbReference type="PANTHER" id="PTHR13501">
    <property type="entry name" value="CHLOROPLAST 50S RIBOSOMAL PROTEIN L22-RELATED"/>
    <property type="match status" value="1"/>
</dbReference>
<evidence type="ECO:0000256" key="10">
    <source>
        <dbReference type="RuleBase" id="RU004008"/>
    </source>
</evidence>
<dbReference type="GO" id="GO:0019843">
    <property type="term" value="F:rRNA binding"/>
    <property type="evidence" value="ECO:0007669"/>
    <property type="project" value="UniProtKB-UniRule"/>
</dbReference>
<evidence type="ECO:0000256" key="1">
    <source>
        <dbReference type="ARBA" id="ARBA00009451"/>
    </source>
</evidence>
<comment type="function">
    <text evidence="7">The globular domain of the protein is located near the polypeptide exit tunnel on the outside of the subunit, while an extended beta-hairpin is found that lines the wall of the exit tunnel in the center of the 70S ribosome.</text>
</comment>
<keyword evidence="3 7" id="KW-0694">RNA-binding</keyword>
<dbReference type="EMBL" id="MHTS01000009">
    <property type="protein sequence ID" value="OHA64688.1"/>
    <property type="molecule type" value="Genomic_DNA"/>
</dbReference>
<keyword evidence="4 7" id="KW-0689">Ribosomal protein</keyword>
<dbReference type="AlphaFoldDB" id="A0A1G2QWC5"/>
<comment type="function">
    <text evidence="7 10">This protein binds specifically to 23S rRNA; its binding is stimulated by other ribosomal proteins, e.g., L4, L17, and L20. It is important during the early stages of 50S assembly. It makes multiple contacts with different domains of the 23S rRNA in the assembled 50S subunit and ribosome.</text>
</comment>
<evidence type="ECO:0000256" key="6">
    <source>
        <dbReference type="ARBA" id="ARBA00035207"/>
    </source>
</evidence>
<accession>A0A1G2QWC5</accession>
<sequence length="169" mass="18792">MQSKATLRYLRIAPRKVRLVAELIRGKKASEANAILRFCTKNAADPLQKALRAALAAAQNFQLDEANLYIARLDVQEGSKLKRYRPRARGRAYPIQKKTSHITMVLDEIVPTAGAKKKQSAQNPKDIGAAAPQLSKAGLGGKPKFRAEKEIAQAKRNARTARFFRRKTV</sequence>
<evidence type="ECO:0000256" key="5">
    <source>
        <dbReference type="ARBA" id="ARBA00023274"/>
    </source>
</evidence>
<dbReference type="Pfam" id="PF00237">
    <property type="entry name" value="Ribosomal_L22"/>
    <property type="match status" value="1"/>
</dbReference>
<comment type="similarity">
    <text evidence="1 7 8">Belongs to the universal ribosomal protein uL22 family.</text>
</comment>
<dbReference type="Proteomes" id="UP000178170">
    <property type="component" value="Unassembled WGS sequence"/>
</dbReference>
<dbReference type="SUPFAM" id="SSF54843">
    <property type="entry name" value="Ribosomal protein L22"/>
    <property type="match status" value="1"/>
</dbReference>
<evidence type="ECO:0000313" key="13">
    <source>
        <dbReference type="Proteomes" id="UP000178170"/>
    </source>
</evidence>
<dbReference type="PROSITE" id="PS00464">
    <property type="entry name" value="RIBOSOMAL_L22"/>
    <property type="match status" value="1"/>
</dbReference>
<dbReference type="InterPro" id="IPR047867">
    <property type="entry name" value="Ribosomal_uL22_bac/org-type"/>
</dbReference>